<dbReference type="Gene3D" id="1.20.120.220">
    <property type="entry name" value="ATP synthase, F0 complex, subunit A"/>
    <property type="match status" value="1"/>
</dbReference>
<dbReference type="PANTHER" id="PTHR42823">
    <property type="entry name" value="ATP SYNTHASE SUBUNIT A, CHLOROPLASTIC"/>
    <property type="match status" value="1"/>
</dbReference>
<protein>
    <recommendedName>
        <fullName evidence="11 12">ATP synthase subunit a</fullName>
    </recommendedName>
    <alternativeName>
        <fullName evidence="11">ATP synthase F0 sector subunit a</fullName>
    </alternativeName>
    <alternativeName>
        <fullName evidence="11">F-ATPase subunit 6</fullName>
    </alternativeName>
</protein>
<feature type="transmembrane region" description="Helical" evidence="11">
    <location>
        <begin position="124"/>
        <end position="143"/>
    </location>
</feature>
<evidence type="ECO:0000256" key="6">
    <source>
        <dbReference type="ARBA" id="ARBA00022781"/>
    </source>
</evidence>
<feature type="transmembrane region" description="Helical" evidence="11">
    <location>
        <begin position="41"/>
        <end position="61"/>
    </location>
</feature>
<dbReference type="SUPFAM" id="SSF81336">
    <property type="entry name" value="F1F0 ATP synthase subunit A"/>
    <property type="match status" value="1"/>
</dbReference>
<dbReference type="RefSeq" id="WP_154494890.1">
    <property type="nucleotide sequence ID" value="NZ_VUMU01000001.1"/>
</dbReference>
<dbReference type="CDD" id="cd00310">
    <property type="entry name" value="ATP-synt_Fo_a_6"/>
    <property type="match status" value="1"/>
</dbReference>
<comment type="caution">
    <text evidence="13">The sequence shown here is derived from an EMBL/GenBank/DDBJ whole genome shotgun (WGS) entry which is preliminary data.</text>
</comment>
<dbReference type="PRINTS" id="PR00123">
    <property type="entry name" value="ATPASEA"/>
</dbReference>
<dbReference type="InterPro" id="IPR045082">
    <property type="entry name" value="ATP_syn_F0_a_bact/chloroplast"/>
</dbReference>
<keyword evidence="3 11" id="KW-0813">Transport</keyword>
<keyword evidence="6 11" id="KW-0375">Hydrogen ion transport</keyword>
<dbReference type="NCBIfam" id="NF004486">
    <property type="entry name" value="PRK05815.3-4"/>
    <property type="match status" value="1"/>
</dbReference>
<keyword evidence="4 11" id="KW-0138">CF(0)</keyword>
<keyword evidence="11" id="KW-1003">Cell membrane</keyword>
<evidence type="ECO:0000313" key="13">
    <source>
        <dbReference type="EMBL" id="MST56819.1"/>
    </source>
</evidence>
<dbReference type="NCBIfam" id="TIGR01131">
    <property type="entry name" value="ATP_synt_6_or_A"/>
    <property type="match status" value="1"/>
</dbReference>
<keyword evidence="7 11" id="KW-1133">Transmembrane helix</keyword>
<reference evidence="13 14" key="1">
    <citation type="submission" date="2019-08" db="EMBL/GenBank/DDBJ databases">
        <title>In-depth cultivation of the pig gut microbiome towards novel bacterial diversity and tailored functional studies.</title>
        <authorList>
            <person name="Wylensek D."/>
            <person name="Hitch T.C.A."/>
            <person name="Clavel T."/>
        </authorList>
    </citation>
    <scope>NUCLEOTIDE SEQUENCE [LARGE SCALE GENOMIC DNA]</scope>
    <source>
        <strain evidence="13 14">WCA3-601-WT-6H</strain>
    </source>
</reference>
<evidence type="ECO:0000256" key="1">
    <source>
        <dbReference type="ARBA" id="ARBA00004141"/>
    </source>
</evidence>
<organism evidence="13 14">
    <name type="scientific">Waltera intestinalis</name>
    <dbReference type="NCBI Taxonomy" id="2606635"/>
    <lineage>
        <taxon>Bacteria</taxon>
        <taxon>Bacillati</taxon>
        <taxon>Bacillota</taxon>
        <taxon>Clostridia</taxon>
        <taxon>Lachnospirales</taxon>
        <taxon>Lachnospiraceae</taxon>
        <taxon>Waltera</taxon>
    </lineage>
</organism>
<sequence length="236" mass="25811">MEELASELLKELNCDTAFSIKLPAGLPLIGGVQLDIAESVVITWVVMAVILILSIILTSNLKVHNVSRRQLVAETIVTKLEGIVTGMIGEEGKRYVPYLVSVLLYLGISNIIGLFGMKPPTKDLNVTAALALMSIILVEVAGIRKKGVGGWIKSFTEPIAIVTPINILEVFIKPLSLCMRLFGNVLGAFVIMELLKLLVPVALPVPFSFYFDVFDGLIQAYVFVFLTSMYIKEAIE</sequence>
<evidence type="ECO:0000256" key="8">
    <source>
        <dbReference type="ARBA" id="ARBA00023065"/>
    </source>
</evidence>
<keyword evidence="9 11" id="KW-0472">Membrane</keyword>
<evidence type="ECO:0000256" key="5">
    <source>
        <dbReference type="ARBA" id="ARBA00022692"/>
    </source>
</evidence>
<evidence type="ECO:0000256" key="11">
    <source>
        <dbReference type="HAMAP-Rule" id="MF_01393"/>
    </source>
</evidence>
<proteinExistence type="inferred from homology"/>
<evidence type="ECO:0000256" key="4">
    <source>
        <dbReference type="ARBA" id="ARBA00022547"/>
    </source>
</evidence>
<keyword evidence="14" id="KW-1185">Reference proteome</keyword>
<gene>
    <name evidence="11" type="primary">atpB</name>
    <name evidence="13" type="ORF">FYJ59_00900</name>
</gene>
<comment type="subcellular location">
    <subcellularLocation>
        <location evidence="11 12">Cell membrane</location>
        <topology evidence="11 12">Multi-pass membrane protein</topology>
    </subcellularLocation>
    <subcellularLocation>
        <location evidence="1">Membrane</location>
        <topology evidence="1">Multi-pass membrane protein</topology>
    </subcellularLocation>
</comment>
<keyword evidence="10 11" id="KW-0066">ATP synthesis</keyword>
<dbReference type="EMBL" id="VUMU01000001">
    <property type="protein sequence ID" value="MST56819.1"/>
    <property type="molecule type" value="Genomic_DNA"/>
</dbReference>
<accession>A0A6L5YF13</accession>
<evidence type="ECO:0000256" key="9">
    <source>
        <dbReference type="ARBA" id="ARBA00023136"/>
    </source>
</evidence>
<evidence type="ECO:0000256" key="3">
    <source>
        <dbReference type="ARBA" id="ARBA00022448"/>
    </source>
</evidence>
<dbReference type="InterPro" id="IPR035908">
    <property type="entry name" value="F0_ATP_A_sf"/>
</dbReference>
<dbReference type="Pfam" id="PF00119">
    <property type="entry name" value="ATP-synt_A"/>
    <property type="match status" value="1"/>
</dbReference>
<comment type="function">
    <text evidence="11 12">Key component of the proton channel; it plays a direct role in the translocation of protons across the membrane.</text>
</comment>
<dbReference type="AlphaFoldDB" id="A0A6L5YF13"/>
<dbReference type="GO" id="GO:0005886">
    <property type="term" value="C:plasma membrane"/>
    <property type="evidence" value="ECO:0007669"/>
    <property type="project" value="UniProtKB-SubCell"/>
</dbReference>
<keyword evidence="5 11" id="KW-0812">Transmembrane</keyword>
<feature type="transmembrane region" description="Helical" evidence="11">
    <location>
        <begin position="95"/>
        <end position="118"/>
    </location>
</feature>
<comment type="similarity">
    <text evidence="2 11 12">Belongs to the ATPase A chain family.</text>
</comment>
<dbReference type="GO" id="GO:0045259">
    <property type="term" value="C:proton-transporting ATP synthase complex"/>
    <property type="evidence" value="ECO:0007669"/>
    <property type="project" value="UniProtKB-KW"/>
</dbReference>
<dbReference type="PANTHER" id="PTHR42823:SF3">
    <property type="entry name" value="ATP SYNTHASE SUBUNIT A, CHLOROPLASTIC"/>
    <property type="match status" value="1"/>
</dbReference>
<dbReference type="InterPro" id="IPR000568">
    <property type="entry name" value="ATP_synth_F0_asu"/>
</dbReference>
<feature type="transmembrane region" description="Helical" evidence="11">
    <location>
        <begin position="181"/>
        <end position="203"/>
    </location>
</feature>
<evidence type="ECO:0000256" key="10">
    <source>
        <dbReference type="ARBA" id="ARBA00023310"/>
    </source>
</evidence>
<dbReference type="GO" id="GO:0042777">
    <property type="term" value="P:proton motive force-driven plasma membrane ATP synthesis"/>
    <property type="evidence" value="ECO:0007669"/>
    <property type="project" value="TreeGrafter"/>
</dbReference>
<dbReference type="HAMAP" id="MF_01393">
    <property type="entry name" value="ATP_synth_a_bact"/>
    <property type="match status" value="1"/>
</dbReference>
<feature type="transmembrane region" description="Helical" evidence="11">
    <location>
        <begin position="209"/>
        <end position="231"/>
    </location>
</feature>
<evidence type="ECO:0000256" key="12">
    <source>
        <dbReference type="RuleBase" id="RU000483"/>
    </source>
</evidence>
<evidence type="ECO:0000313" key="14">
    <source>
        <dbReference type="Proteomes" id="UP000476055"/>
    </source>
</evidence>
<evidence type="ECO:0000256" key="7">
    <source>
        <dbReference type="ARBA" id="ARBA00022989"/>
    </source>
</evidence>
<dbReference type="GO" id="GO:0046933">
    <property type="term" value="F:proton-transporting ATP synthase activity, rotational mechanism"/>
    <property type="evidence" value="ECO:0007669"/>
    <property type="project" value="UniProtKB-UniRule"/>
</dbReference>
<name>A0A6L5YF13_9FIRM</name>
<keyword evidence="8 11" id="KW-0406">Ion transport</keyword>
<evidence type="ECO:0000256" key="2">
    <source>
        <dbReference type="ARBA" id="ARBA00006810"/>
    </source>
</evidence>
<dbReference type="Proteomes" id="UP000476055">
    <property type="component" value="Unassembled WGS sequence"/>
</dbReference>